<protein>
    <submittedName>
        <fullName evidence="1">Uncharacterized protein</fullName>
    </submittedName>
</protein>
<name>A0A9D4EIX0_DREPO</name>
<evidence type="ECO:0000313" key="1">
    <source>
        <dbReference type="EMBL" id="KAH3780133.1"/>
    </source>
</evidence>
<organism evidence="1 2">
    <name type="scientific">Dreissena polymorpha</name>
    <name type="common">Zebra mussel</name>
    <name type="synonym">Mytilus polymorpha</name>
    <dbReference type="NCBI Taxonomy" id="45954"/>
    <lineage>
        <taxon>Eukaryota</taxon>
        <taxon>Metazoa</taxon>
        <taxon>Spiralia</taxon>
        <taxon>Lophotrochozoa</taxon>
        <taxon>Mollusca</taxon>
        <taxon>Bivalvia</taxon>
        <taxon>Autobranchia</taxon>
        <taxon>Heteroconchia</taxon>
        <taxon>Euheterodonta</taxon>
        <taxon>Imparidentia</taxon>
        <taxon>Neoheterodontei</taxon>
        <taxon>Myida</taxon>
        <taxon>Dreissenoidea</taxon>
        <taxon>Dreissenidae</taxon>
        <taxon>Dreissena</taxon>
    </lineage>
</organism>
<reference evidence="1" key="2">
    <citation type="submission" date="2020-11" db="EMBL/GenBank/DDBJ databases">
        <authorList>
            <person name="McCartney M.A."/>
            <person name="Auch B."/>
            <person name="Kono T."/>
            <person name="Mallez S."/>
            <person name="Becker A."/>
            <person name="Gohl D.M."/>
            <person name="Silverstein K.A.T."/>
            <person name="Koren S."/>
            <person name="Bechman K.B."/>
            <person name="Herman A."/>
            <person name="Abrahante J.E."/>
            <person name="Garbe J."/>
        </authorList>
    </citation>
    <scope>NUCLEOTIDE SEQUENCE</scope>
    <source>
        <strain evidence="1">Duluth1</strain>
        <tissue evidence="1">Whole animal</tissue>
    </source>
</reference>
<evidence type="ECO:0000313" key="2">
    <source>
        <dbReference type="Proteomes" id="UP000828390"/>
    </source>
</evidence>
<dbReference type="Proteomes" id="UP000828390">
    <property type="component" value="Unassembled WGS sequence"/>
</dbReference>
<dbReference type="AlphaFoldDB" id="A0A9D4EIX0"/>
<keyword evidence="2" id="KW-1185">Reference proteome</keyword>
<dbReference type="EMBL" id="JAIWYP010000008">
    <property type="protein sequence ID" value="KAH3780133.1"/>
    <property type="molecule type" value="Genomic_DNA"/>
</dbReference>
<gene>
    <name evidence="1" type="ORF">DPMN_157943</name>
</gene>
<accession>A0A9D4EIX0</accession>
<comment type="caution">
    <text evidence="1">The sequence shown here is derived from an EMBL/GenBank/DDBJ whole genome shotgun (WGS) entry which is preliminary data.</text>
</comment>
<proteinExistence type="predicted"/>
<sequence length="168" mass="18694">MYITIKHRDAIVTIATLIILKDVRSSLFFPTSEFIQCLPVNVVLMFSRTSNSVMPALTKSGTQIPLANTTIPATDTITVFGEHFQLVTGKYTVINLSTPSSNTSKNEVEQQTLLEYNITLQASSYVNVYGYKISVVTLNRIKHVKKSIKEIVVNSSFVVDVLVCDFLL</sequence>
<reference evidence="1" key="1">
    <citation type="journal article" date="2019" name="bioRxiv">
        <title>The Genome of the Zebra Mussel, Dreissena polymorpha: A Resource for Invasive Species Research.</title>
        <authorList>
            <person name="McCartney M.A."/>
            <person name="Auch B."/>
            <person name="Kono T."/>
            <person name="Mallez S."/>
            <person name="Zhang Y."/>
            <person name="Obille A."/>
            <person name="Becker A."/>
            <person name="Abrahante J.E."/>
            <person name="Garbe J."/>
            <person name="Badalamenti J.P."/>
            <person name="Herman A."/>
            <person name="Mangelson H."/>
            <person name="Liachko I."/>
            <person name="Sullivan S."/>
            <person name="Sone E.D."/>
            <person name="Koren S."/>
            <person name="Silverstein K.A.T."/>
            <person name="Beckman K.B."/>
            <person name="Gohl D.M."/>
        </authorList>
    </citation>
    <scope>NUCLEOTIDE SEQUENCE</scope>
    <source>
        <strain evidence="1">Duluth1</strain>
        <tissue evidence="1">Whole animal</tissue>
    </source>
</reference>